<dbReference type="SUPFAM" id="SSF56801">
    <property type="entry name" value="Acetyl-CoA synthetase-like"/>
    <property type="match status" value="1"/>
</dbReference>
<dbReference type="Proteomes" id="UP001236500">
    <property type="component" value="Chromosome"/>
</dbReference>
<dbReference type="InterPro" id="IPR020845">
    <property type="entry name" value="AMP-binding_CS"/>
</dbReference>
<dbReference type="InterPro" id="IPR020806">
    <property type="entry name" value="PKS_PP-bd"/>
</dbReference>
<dbReference type="RefSeq" id="WP_280317901.1">
    <property type="nucleotide sequence ID" value="NZ_CP118605.1"/>
</dbReference>
<dbReference type="Pfam" id="PF00501">
    <property type="entry name" value="AMP-binding"/>
    <property type="match status" value="1"/>
</dbReference>
<dbReference type="PROSITE" id="PS00455">
    <property type="entry name" value="AMP_BINDING"/>
    <property type="match status" value="1"/>
</dbReference>
<dbReference type="InterPro" id="IPR001031">
    <property type="entry name" value="Thioesterase"/>
</dbReference>
<dbReference type="SUPFAM" id="SSF47336">
    <property type="entry name" value="ACP-like"/>
    <property type="match status" value="1"/>
</dbReference>
<gene>
    <name evidence="4" type="ORF">PVT68_10710</name>
</gene>
<reference evidence="4 5" key="1">
    <citation type="submission" date="2023-02" db="EMBL/GenBank/DDBJ databases">
        <title>Description and genomic characterization of Microbulbifer bruguierae sp. nov., isolated from the sediment of mangrove plant Bruguiera sexangula.</title>
        <authorList>
            <person name="Long M."/>
        </authorList>
    </citation>
    <scope>NUCLEOTIDE SEQUENCE [LARGE SCALE GENOMIC DNA]</scope>
    <source>
        <strain evidence="4 5">H12</strain>
    </source>
</reference>
<dbReference type="SUPFAM" id="SSF53474">
    <property type="entry name" value="alpha/beta-Hydrolases"/>
    <property type="match status" value="1"/>
</dbReference>
<dbReference type="InterPro" id="IPR042099">
    <property type="entry name" value="ANL_N_sf"/>
</dbReference>
<dbReference type="PANTHER" id="PTHR45527">
    <property type="entry name" value="NONRIBOSOMAL PEPTIDE SYNTHETASE"/>
    <property type="match status" value="1"/>
</dbReference>
<dbReference type="SMART" id="SM00823">
    <property type="entry name" value="PKS_PP"/>
    <property type="match status" value="1"/>
</dbReference>
<dbReference type="PROSITE" id="PS50075">
    <property type="entry name" value="CARRIER"/>
    <property type="match status" value="1"/>
</dbReference>
<dbReference type="Pfam" id="PF00975">
    <property type="entry name" value="Thioesterase"/>
    <property type="match status" value="1"/>
</dbReference>
<organism evidence="4 5">
    <name type="scientific">Microbulbifer bruguierae</name>
    <dbReference type="NCBI Taxonomy" id="3029061"/>
    <lineage>
        <taxon>Bacteria</taxon>
        <taxon>Pseudomonadati</taxon>
        <taxon>Pseudomonadota</taxon>
        <taxon>Gammaproteobacteria</taxon>
        <taxon>Cellvibrionales</taxon>
        <taxon>Microbulbiferaceae</taxon>
        <taxon>Microbulbifer</taxon>
    </lineage>
</organism>
<dbReference type="CDD" id="cd05930">
    <property type="entry name" value="A_NRPS"/>
    <property type="match status" value="1"/>
</dbReference>
<evidence type="ECO:0000256" key="1">
    <source>
        <dbReference type="ARBA" id="ARBA00022450"/>
    </source>
</evidence>
<sequence length="892" mass="99202">MNNVQEPRAQSTKFVHDKLALHDSEIPVIRRIEHQAKKTPDKIAVFYGRKQVSYASLISFAKRSALELKEFGVVRGSRVAVLMHPAPDLIWSLLGIHMLGGTYVPIDPGFPVTRIRMILEDVEPAAIICTKENLSTLRSVLPDPYRRLLYPSNFSKKIEQGQIDKFVPYPVELEDESHIFFTSGTTGRPKGAISTHRNLAHGMSSSAACFEFTSEHGIFSVAGSSFSISTFELLSLLACGGYTAIAQRSDILDIEKLFESARQASVWHFVPTLLARLIEYIEQTPERVSALNNLQRILTGGDNVPPDLLSKIRLLLPEVKLYVNYGASETNCMVTYWPVQEKTIGKTKIGIPQKNVNLLVLNKKYKEVSPGNIGELYVDSPGVIMGYMHREDLNQEKFLIREGSRFFATGDMVRVDENGLYEMLGREDFQIQLNGNRIELLEVESIIKQVSGIKDCVVAVKNIGNIKTPTLTAFVVPSNQSRPSLNEIKTFVKDLLPSYMVPSLYLELSKIPTNHNGKVDRANLPDPGNCEILQSSEDEPLQGSVEQSIANTWENLLAGSSIHANSDFFELGGDSITAVRAMARISEDLGCRLTIADIVKNTTVRALASKVSQQLSTPNSPHDDKSNDIPGCQLLKKGHSNLPPLLLINGVVEYLDLVKELRTDRSVYAVYLPEEVDLIVNGAKSNAIARTSSIKDITKLYLSIITTLQPTGPYFLAGKSYGGIIAIEVGRELESQGHSVAFTGLLDTVVPEAFTSHKKIAFRVLNHIKCTLHEGPSYLVSRIKLRYFGRNKHKGSSLDTFQAKNDGLDNVRVRHKVRKNAILTTRLSPVKTPLTLIKARDRKYLYGEQPSKDLGWTKYSSQLTVYEVPGDHHSILMASHVDKVARHIEAHI</sequence>
<dbReference type="Gene3D" id="3.40.50.12780">
    <property type="entry name" value="N-terminal domain of ligase-like"/>
    <property type="match status" value="1"/>
</dbReference>
<dbReference type="InterPro" id="IPR025110">
    <property type="entry name" value="AMP-bd_C"/>
</dbReference>
<proteinExistence type="predicted"/>
<dbReference type="Gene3D" id="3.40.50.1820">
    <property type="entry name" value="alpha/beta hydrolase"/>
    <property type="match status" value="1"/>
</dbReference>
<dbReference type="PANTHER" id="PTHR45527:SF1">
    <property type="entry name" value="FATTY ACID SYNTHASE"/>
    <property type="match status" value="1"/>
</dbReference>
<dbReference type="InterPro" id="IPR029058">
    <property type="entry name" value="AB_hydrolase_fold"/>
</dbReference>
<dbReference type="SMART" id="SM00824">
    <property type="entry name" value="PKS_TE"/>
    <property type="match status" value="1"/>
</dbReference>
<keyword evidence="5" id="KW-1185">Reference proteome</keyword>
<evidence type="ECO:0000256" key="2">
    <source>
        <dbReference type="ARBA" id="ARBA00022553"/>
    </source>
</evidence>
<dbReference type="Pfam" id="PF13193">
    <property type="entry name" value="AMP-binding_C"/>
    <property type="match status" value="1"/>
</dbReference>
<evidence type="ECO:0000313" key="4">
    <source>
        <dbReference type="EMBL" id="WGL15241.1"/>
    </source>
</evidence>
<dbReference type="Gene3D" id="1.10.1200.10">
    <property type="entry name" value="ACP-like"/>
    <property type="match status" value="1"/>
</dbReference>
<dbReference type="InterPro" id="IPR045851">
    <property type="entry name" value="AMP-bd_C_sf"/>
</dbReference>
<dbReference type="Pfam" id="PF00550">
    <property type="entry name" value="PP-binding"/>
    <property type="match status" value="1"/>
</dbReference>
<keyword evidence="1" id="KW-0596">Phosphopantetheine</keyword>
<protein>
    <submittedName>
        <fullName evidence="4">AMP-binding protein</fullName>
    </submittedName>
</protein>
<dbReference type="EMBL" id="CP118605">
    <property type="protein sequence ID" value="WGL15241.1"/>
    <property type="molecule type" value="Genomic_DNA"/>
</dbReference>
<dbReference type="InterPro" id="IPR020802">
    <property type="entry name" value="TesA-like"/>
</dbReference>
<evidence type="ECO:0000259" key="3">
    <source>
        <dbReference type="PROSITE" id="PS50075"/>
    </source>
</evidence>
<dbReference type="InterPro" id="IPR000873">
    <property type="entry name" value="AMP-dep_synth/lig_dom"/>
</dbReference>
<keyword evidence="2" id="KW-0597">Phosphoprotein</keyword>
<feature type="domain" description="Carrier" evidence="3">
    <location>
        <begin position="540"/>
        <end position="615"/>
    </location>
</feature>
<dbReference type="Gene3D" id="3.30.300.30">
    <property type="match status" value="1"/>
</dbReference>
<dbReference type="InterPro" id="IPR036736">
    <property type="entry name" value="ACP-like_sf"/>
</dbReference>
<accession>A0ABY8N8K7</accession>
<dbReference type="InterPro" id="IPR009081">
    <property type="entry name" value="PP-bd_ACP"/>
</dbReference>
<name>A0ABY8N8K7_9GAMM</name>
<evidence type="ECO:0000313" key="5">
    <source>
        <dbReference type="Proteomes" id="UP001236500"/>
    </source>
</evidence>